<dbReference type="SUPFAM" id="SSF52317">
    <property type="entry name" value="Class I glutamine amidotransferase-like"/>
    <property type="match status" value="1"/>
</dbReference>
<evidence type="ECO:0000259" key="1">
    <source>
        <dbReference type="Pfam" id="PF00117"/>
    </source>
</evidence>
<evidence type="ECO:0000313" key="3">
    <source>
        <dbReference type="Proteomes" id="UP001239909"/>
    </source>
</evidence>
<organism evidence="2 3">
    <name type="scientific">Paralimibaculum aggregatum</name>
    <dbReference type="NCBI Taxonomy" id="3036245"/>
    <lineage>
        <taxon>Bacteria</taxon>
        <taxon>Pseudomonadati</taxon>
        <taxon>Pseudomonadota</taxon>
        <taxon>Alphaproteobacteria</taxon>
        <taxon>Rhodobacterales</taxon>
        <taxon>Paracoccaceae</taxon>
        <taxon>Paralimibaculum</taxon>
    </lineage>
</organism>
<feature type="domain" description="Glutamine amidotransferase" evidence="1">
    <location>
        <begin position="44"/>
        <end position="186"/>
    </location>
</feature>
<dbReference type="PROSITE" id="PS51273">
    <property type="entry name" value="GATASE_TYPE_1"/>
    <property type="match status" value="1"/>
</dbReference>
<dbReference type="EMBL" id="BSYI01000039">
    <property type="protein sequence ID" value="GMG84598.1"/>
    <property type="molecule type" value="Genomic_DNA"/>
</dbReference>
<dbReference type="InterPro" id="IPR017926">
    <property type="entry name" value="GATASE"/>
</dbReference>
<sequence>MKILVLQHARAEHPGAFRPFLEEDGHSWHPVHLDEGEPVPEASALEGNDALWVMGGPMDVWQEEAHPWLAPEKRLIRTAVEERGMPFLGLCLGHQLLAEAVGGRVGPSATPEIGVMDVRLTEVGATTVIFDDLPEVFACLQWHGAEVLEMPAGASCLATSPACAVQAMAWGPRAYSAQFHIEVEPDTVANWLAIPEYRASLEAAMGPDGPARLAADCAARMAEFNRLAERVYINWMQTAARV</sequence>
<proteinExistence type="predicted"/>
<dbReference type="PANTHER" id="PTHR42695:SF5">
    <property type="entry name" value="GLUTAMINE AMIDOTRANSFERASE YLR126C-RELATED"/>
    <property type="match status" value="1"/>
</dbReference>
<keyword evidence="3" id="KW-1185">Reference proteome</keyword>
<reference evidence="2 3" key="1">
    <citation type="submission" date="2023-04" db="EMBL/GenBank/DDBJ databases">
        <title>Marinoamorphus aggregata gen. nov., sp. Nov., isolate from tissue of brittle star Ophioplocus japonicus.</title>
        <authorList>
            <person name="Kawano K."/>
            <person name="Sawayama S."/>
            <person name="Nakagawa S."/>
        </authorList>
    </citation>
    <scope>NUCLEOTIDE SEQUENCE [LARGE SCALE GENOMIC DNA]</scope>
    <source>
        <strain evidence="2 3">NKW23</strain>
    </source>
</reference>
<dbReference type="Pfam" id="PF00117">
    <property type="entry name" value="GATase"/>
    <property type="match status" value="1"/>
</dbReference>
<protein>
    <submittedName>
        <fullName evidence="2">Type 1 glutamine amidotransferase</fullName>
    </submittedName>
</protein>
<comment type="caution">
    <text evidence="2">The sequence shown here is derived from an EMBL/GenBank/DDBJ whole genome shotgun (WGS) entry which is preliminary data.</text>
</comment>
<dbReference type="InterPro" id="IPR029062">
    <property type="entry name" value="Class_I_gatase-like"/>
</dbReference>
<dbReference type="RefSeq" id="WP_285673668.1">
    <property type="nucleotide sequence ID" value="NZ_BSYI01000039.1"/>
</dbReference>
<evidence type="ECO:0000313" key="2">
    <source>
        <dbReference type="EMBL" id="GMG84598.1"/>
    </source>
</evidence>
<dbReference type="CDD" id="cd01741">
    <property type="entry name" value="GATase1_1"/>
    <property type="match status" value="1"/>
</dbReference>
<accession>A0ABQ6LRE8</accession>
<dbReference type="Proteomes" id="UP001239909">
    <property type="component" value="Unassembled WGS sequence"/>
</dbReference>
<name>A0ABQ6LRE8_9RHOB</name>
<gene>
    <name evidence="2" type="ORF">LNKW23_38140</name>
</gene>
<dbReference type="Gene3D" id="3.40.50.880">
    <property type="match status" value="1"/>
</dbReference>
<dbReference type="InterPro" id="IPR044992">
    <property type="entry name" value="ChyE-like"/>
</dbReference>
<keyword evidence="2" id="KW-0315">Glutamine amidotransferase</keyword>
<dbReference type="PANTHER" id="PTHR42695">
    <property type="entry name" value="GLUTAMINE AMIDOTRANSFERASE YLR126C-RELATED"/>
    <property type="match status" value="1"/>
</dbReference>